<dbReference type="EMBL" id="JBJKFK010000002">
    <property type="protein sequence ID" value="KAL3321269.1"/>
    <property type="molecule type" value="Genomic_DNA"/>
</dbReference>
<dbReference type="PANTHER" id="PTHR35075">
    <property type="entry name" value="A-KINASE ANCHOR PROTEIN 14"/>
    <property type="match status" value="1"/>
</dbReference>
<dbReference type="GO" id="GO:0016301">
    <property type="term" value="F:kinase activity"/>
    <property type="evidence" value="ECO:0007669"/>
    <property type="project" value="UniProtKB-KW"/>
</dbReference>
<protein>
    <submittedName>
        <fullName evidence="1">A kinase (PRKA) anchor protein 14</fullName>
    </submittedName>
</protein>
<reference evidence="1 2" key="1">
    <citation type="submission" date="2024-11" db="EMBL/GenBank/DDBJ databases">
        <title>Adaptive evolution of stress response genes in parasites aligns with host niche diversity.</title>
        <authorList>
            <person name="Hahn C."/>
            <person name="Resl P."/>
        </authorList>
    </citation>
    <scope>NUCLEOTIDE SEQUENCE [LARGE SCALE GENOMIC DNA]</scope>
    <source>
        <strain evidence="1">EGGRZ-B1_66</strain>
        <tissue evidence="1">Body</tissue>
    </source>
</reference>
<evidence type="ECO:0000313" key="2">
    <source>
        <dbReference type="Proteomes" id="UP001626550"/>
    </source>
</evidence>
<accession>A0ABD2QP20</accession>
<organism evidence="1 2">
    <name type="scientific">Cichlidogyrus casuarinus</name>
    <dbReference type="NCBI Taxonomy" id="1844966"/>
    <lineage>
        <taxon>Eukaryota</taxon>
        <taxon>Metazoa</taxon>
        <taxon>Spiralia</taxon>
        <taxon>Lophotrochozoa</taxon>
        <taxon>Platyhelminthes</taxon>
        <taxon>Monogenea</taxon>
        <taxon>Monopisthocotylea</taxon>
        <taxon>Dactylogyridea</taxon>
        <taxon>Ancyrocephalidae</taxon>
        <taxon>Cichlidogyrus</taxon>
    </lineage>
</organism>
<dbReference type="Pfam" id="PF14469">
    <property type="entry name" value="AKAP28"/>
    <property type="match status" value="1"/>
</dbReference>
<keyword evidence="2" id="KW-1185">Reference proteome</keyword>
<dbReference type="Proteomes" id="UP001626550">
    <property type="component" value="Unassembled WGS sequence"/>
</dbReference>
<name>A0ABD2QP20_9PLAT</name>
<dbReference type="AlphaFoldDB" id="A0ABD2QP20"/>
<evidence type="ECO:0000313" key="1">
    <source>
        <dbReference type="EMBL" id="KAL3321269.1"/>
    </source>
</evidence>
<keyword evidence="1" id="KW-0418">Kinase</keyword>
<dbReference type="InterPro" id="IPR053084">
    <property type="entry name" value="AKAP"/>
</dbReference>
<proteinExistence type="predicted"/>
<comment type="caution">
    <text evidence="1">The sequence shown here is derived from an EMBL/GenBank/DDBJ whole genome shotgun (WGS) entry which is preliminary data.</text>
</comment>
<keyword evidence="1" id="KW-0808">Transferase</keyword>
<sequence>MEAVEEFLKTWQLSEKWLHNTTQLATLDEEFKTTYTYRVMLSIPTKSKPIPAATASVYFTLTIWKIKPKDEQVEVTYRVQGNRLIIRPSDKGVFQERWLDTLISHQEQVMKQCEF</sequence>
<dbReference type="PANTHER" id="PTHR35075:SF1">
    <property type="entry name" value="A-KINASE ANCHOR PROTEIN 14"/>
    <property type="match status" value="1"/>
</dbReference>
<dbReference type="InterPro" id="IPR025663">
    <property type="entry name" value="AKAP_28"/>
</dbReference>
<gene>
    <name evidence="1" type="primary">AKAP14_1</name>
    <name evidence="1" type="ORF">Ciccas_000025</name>
</gene>